<organism evidence="7 8">
    <name type="scientific">Agarivorans gilvus</name>
    <dbReference type="NCBI Taxonomy" id="680279"/>
    <lineage>
        <taxon>Bacteria</taxon>
        <taxon>Pseudomonadati</taxon>
        <taxon>Pseudomonadota</taxon>
        <taxon>Gammaproteobacteria</taxon>
        <taxon>Alteromonadales</taxon>
        <taxon>Alteromonadaceae</taxon>
        <taxon>Agarivorans</taxon>
    </lineage>
</organism>
<dbReference type="Gene3D" id="3.90.420.10">
    <property type="entry name" value="Oxidoreductase, molybdopterin-binding domain"/>
    <property type="match status" value="1"/>
</dbReference>
<dbReference type="RefSeq" id="WP_188407310.1">
    <property type="nucleotide sequence ID" value="NZ_BMDY01000005.1"/>
</dbReference>
<comment type="caution">
    <text evidence="7">The sequence shown here is derived from an EMBL/GenBank/DDBJ whole genome shotgun (WGS) entry which is preliminary data.</text>
</comment>
<accession>A0ABQ1I010</accession>
<comment type="catalytic activity">
    <reaction evidence="5">
        <text>L-methionyl-[protein] + a quinone + H2O = L-methionyl-(R)-S-oxide-[protein] + a quinol</text>
        <dbReference type="Rhea" id="RHEA:51296"/>
        <dbReference type="Rhea" id="RHEA-COMP:12313"/>
        <dbReference type="Rhea" id="RHEA-COMP:12314"/>
        <dbReference type="ChEBI" id="CHEBI:15377"/>
        <dbReference type="ChEBI" id="CHEBI:16044"/>
        <dbReference type="ChEBI" id="CHEBI:24646"/>
        <dbReference type="ChEBI" id="CHEBI:45764"/>
        <dbReference type="ChEBI" id="CHEBI:132124"/>
    </reaction>
</comment>
<feature type="binding site" evidence="5">
    <location>
        <position position="239"/>
    </location>
    <ligand>
        <name>Mo-molybdopterin</name>
        <dbReference type="ChEBI" id="CHEBI:71302"/>
    </ligand>
</feature>
<feature type="binding site" evidence="5">
    <location>
        <position position="234"/>
    </location>
    <ligand>
        <name>Mo-molybdopterin</name>
        <dbReference type="ChEBI" id="CHEBI:71302"/>
    </ligand>
</feature>
<keyword evidence="4 5" id="KW-0560">Oxidoreductase</keyword>
<keyword evidence="3 5" id="KW-0732">Signal</keyword>
<name>A0ABQ1I010_9ALTE</name>
<proteinExistence type="inferred from homology"/>
<dbReference type="EMBL" id="BMDY01000005">
    <property type="protein sequence ID" value="GGA99157.1"/>
    <property type="molecule type" value="Genomic_DNA"/>
</dbReference>
<comment type="catalytic activity">
    <reaction evidence="5">
        <text>L-methionyl-[protein] + a quinone + H2O = L-methionyl-(S)-S-oxide-[protein] + a quinol</text>
        <dbReference type="Rhea" id="RHEA:51292"/>
        <dbReference type="Rhea" id="RHEA-COMP:12313"/>
        <dbReference type="Rhea" id="RHEA-COMP:12315"/>
        <dbReference type="ChEBI" id="CHEBI:15377"/>
        <dbReference type="ChEBI" id="CHEBI:16044"/>
        <dbReference type="ChEBI" id="CHEBI:24646"/>
        <dbReference type="ChEBI" id="CHEBI:44120"/>
        <dbReference type="ChEBI" id="CHEBI:132124"/>
    </reaction>
</comment>
<dbReference type="InterPro" id="IPR022867">
    <property type="entry name" value="MsrP"/>
</dbReference>
<sequence>MWLKIKRDWEEPESAVTPEALFKQRRNIIKGLALAGSAAALPGVGQAASWFGSDEEEKAALVRKALTKTDIPPLHKDALTPESKATSHNNFYEFGTGKNDPLRNSREFNPHPWTFTIDGLVEQPLTLDLDKVMADMALEQRIYRLRCVEAWSMVIPWVGFSLSELLKKVKPLSSARYVAFETLYDPQQMPGQKSPFIGGGIDYPYVEGLRLDEAMNPLTFMAVGMYGKTLPAQNGAPLRLVVPWKYGFKSIKSIVRIRFVENMPPTTWNLLAPHEYGFYANVNPQVDHPRWSQASERRIDDAGLLGRKRIPTELFNGYGKQVAHLYKGMDLSRYF</sequence>
<gene>
    <name evidence="5 7" type="primary">msrP</name>
    <name evidence="7" type="ORF">GCM10007414_10230</name>
</gene>
<feature type="binding site" evidence="5">
    <location>
        <position position="89"/>
    </location>
    <ligand>
        <name>Mo-molybdopterin</name>
        <dbReference type="ChEBI" id="CHEBI:71302"/>
    </ligand>
</feature>
<evidence type="ECO:0000313" key="8">
    <source>
        <dbReference type="Proteomes" id="UP000651977"/>
    </source>
</evidence>
<dbReference type="PANTHER" id="PTHR43032">
    <property type="entry name" value="PROTEIN-METHIONINE-SULFOXIDE REDUCTASE"/>
    <property type="match status" value="1"/>
</dbReference>
<comment type="similarity">
    <text evidence="5">Belongs to the MsrP family.</text>
</comment>
<feature type="binding site" evidence="5">
    <location>
        <position position="147"/>
    </location>
    <ligand>
        <name>Mo-molybdopterin</name>
        <dbReference type="ChEBI" id="CHEBI:71302"/>
    </ligand>
    <ligandPart>
        <name>Mo</name>
        <dbReference type="ChEBI" id="CHEBI:28685"/>
    </ligandPart>
</feature>
<reference evidence="8" key="1">
    <citation type="journal article" date="2019" name="Int. J. Syst. Evol. Microbiol.">
        <title>The Global Catalogue of Microorganisms (GCM) 10K type strain sequencing project: providing services to taxonomists for standard genome sequencing and annotation.</title>
        <authorList>
            <consortium name="The Broad Institute Genomics Platform"/>
            <consortium name="The Broad Institute Genome Sequencing Center for Infectious Disease"/>
            <person name="Wu L."/>
            <person name="Ma J."/>
        </authorList>
    </citation>
    <scope>NUCLEOTIDE SEQUENCE [LARGE SCALE GENOMIC DNA]</scope>
    <source>
        <strain evidence="8">CGMCC 1.10131</strain>
    </source>
</reference>
<feature type="domain" description="Oxidoreductase molybdopterin-binding" evidence="6">
    <location>
        <begin position="108"/>
        <end position="268"/>
    </location>
</feature>
<evidence type="ECO:0000256" key="4">
    <source>
        <dbReference type="ARBA" id="ARBA00023002"/>
    </source>
</evidence>
<evidence type="ECO:0000259" key="6">
    <source>
        <dbReference type="Pfam" id="PF00174"/>
    </source>
</evidence>
<dbReference type="Proteomes" id="UP000651977">
    <property type="component" value="Unassembled WGS sequence"/>
</dbReference>
<feature type="binding site" evidence="5">
    <location>
        <begin position="92"/>
        <end position="93"/>
    </location>
    <ligand>
        <name>Mo-molybdopterin</name>
        <dbReference type="ChEBI" id="CHEBI:71302"/>
    </ligand>
</feature>
<dbReference type="NCBIfam" id="NF003767">
    <property type="entry name" value="PRK05363.1"/>
    <property type="match status" value="1"/>
</dbReference>
<keyword evidence="1 5" id="KW-0500">Molybdenum</keyword>
<keyword evidence="8" id="KW-1185">Reference proteome</keyword>
<evidence type="ECO:0000256" key="3">
    <source>
        <dbReference type="ARBA" id="ARBA00022729"/>
    </source>
</evidence>
<dbReference type="InterPro" id="IPR036374">
    <property type="entry name" value="OxRdtase_Mopterin-bd_sf"/>
</dbReference>
<dbReference type="InterPro" id="IPR000572">
    <property type="entry name" value="OxRdtase_Mopterin-bd_dom"/>
</dbReference>
<evidence type="ECO:0000256" key="5">
    <source>
        <dbReference type="HAMAP-Rule" id="MF_01206"/>
    </source>
</evidence>
<evidence type="ECO:0000256" key="2">
    <source>
        <dbReference type="ARBA" id="ARBA00022723"/>
    </source>
</evidence>
<comment type="function">
    <text evidence="5">Part of the MsrPQ system that repairs oxidized periplasmic proteins containing methionine sulfoxide residues (Met-O), using respiratory chain electrons. Thus protects these proteins from oxidative-stress damage caused by reactive species of oxygen and chlorine generated by the host defense mechanisms. MsrPQ is essential for the maintenance of envelope integrity under bleach stress, rescuing a wide series of structurally unrelated periplasmic proteins from methionine oxidation. The catalytic subunit MsrP is non-stereospecific, being able to reduce both (R-) and (S-) diastereoisomers of methionine sulfoxide.</text>
</comment>
<comment type="cofactor">
    <cofactor evidence="5">
        <name>Mo-molybdopterin</name>
        <dbReference type="ChEBI" id="CHEBI:71302"/>
    </cofactor>
    <text evidence="5">Binds 1 Mo-molybdopterin (Mo-MPT) cofactor per subunit.</text>
</comment>
<evidence type="ECO:0000256" key="1">
    <source>
        <dbReference type="ARBA" id="ARBA00022505"/>
    </source>
</evidence>
<evidence type="ECO:0000313" key="7">
    <source>
        <dbReference type="EMBL" id="GGA99157.1"/>
    </source>
</evidence>
<dbReference type="EC" id="1.8.5.-" evidence="5"/>
<feature type="binding site" evidence="5">
    <location>
        <position position="182"/>
    </location>
    <ligand>
        <name>Mo-molybdopterin</name>
        <dbReference type="ChEBI" id="CHEBI:71302"/>
    </ligand>
</feature>
<dbReference type="HAMAP" id="MF_01206">
    <property type="entry name" value="MsrP"/>
    <property type="match status" value="1"/>
</dbReference>
<comment type="subunit">
    <text evidence="5">Heterodimer of a catalytic subunit (MsrP) and a heme-binding subunit (MsrQ).</text>
</comment>
<protein>
    <recommendedName>
        <fullName evidence="5">Protein-methionine-sulfoxide reductase catalytic subunit MsrP</fullName>
        <ecNumber evidence="5">1.8.5.-</ecNumber>
    </recommendedName>
</protein>
<dbReference type="Pfam" id="PF00174">
    <property type="entry name" value="Oxidored_molyb"/>
    <property type="match status" value="1"/>
</dbReference>
<feature type="binding site" evidence="5">
    <location>
        <begin position="250"/>
        <end position="252"/>
    </location>
    <ligand>
        <name>Mo-molybdopterin</name>
        <dbReference type="ChEBI" id="CHEBI:71302"/>
    </ligand>
</feature>
<dbReference type="PANTHER" id="PTHR43032:SF3">
    <property type="entry name" value="PROTEIN-METHIONINE-SULFOXIDE REDUCTASE CATALYTIC SUBUNIT MSRP"/>
    <property type="match status" value="1"/>
</dbReference>
<keyword evidence="2 5" id="KW-0479">Metal-binding</keyword>
<dbReference type="SUPFAM" id="SSF56524">
    <property type="entry name" value="Oxidoreductase molybdopterin-binding domain"/>
    <property type="match status" value="1"/>
</dbReference>